<dbReference type="GeneID" id="36324254"/>
<accession>A0A1X6MY29</accession>
<dbReference type="Proteomes" id="UP000194127">
    <property type="component" value="Unassembled WGS sequence"/>
</dbReference>
<evidence type="ECO:0000313" key="2">
    <source>
        <dbReference type="EMBL" id="OSX61259.1"/>
    </source>
</evidence>
<keyword evidence="1" id="KW-0732">Signal</keyword>
<reference evidence="2 3" key="1">
    <citation type="submission" date="2017-04" db="EMBL/GenBank/DDBJ databases">
        <title>Genome Sequence of the Model Brown-Rot Fungus Postia placenta SB12.</title>
        <authorList>
            <consortium name="DOE Joint Genome Institute"/>
            <person name="Gaskell J."/>
            <person name="Kersten P."/>
            <person name="Larrondo L.F."/>
            <person name="Canessa P."/>
            <person name="Martinez D."/>
            <person name="Hibbett D."/>
            <person name="Schmoll M."/>
            <person name="Kubicek C.P."/>
            <person name="Martinez A.T."/>
            <person name="Yadav J."/>
            <person name="Master E."/>
            <person name="Magnuson J.K."/>
            <person name="James T."/>
            <person name="Yaver D."/>
            <person name="Berka R."/>
            <person name="Labutti K."/>
            <person name="Lipzen A."/>
            <person name="Aerts A."/>
            <person name="Barry K."/>
            <person name="Henrissat B."/>
            <person name="Blanchette R."/>
            <person name="Grigoriev I."/>
            <person name="Cullen D."/>
        </authorList>
    </citation>
    <scope>NUCLEOTIDE SEQUENCE [LARGE SCALE GENOMIC DNA]</scope>
    <source>
        <strain evidence="2 3">MAD-698-R-SB12</strain>
    </source>
</reference>
<sequence>MAFLRSACMLAATILAIPLASASGMTVNLTTPTVWTRGTNVNETWSSGVGPYNSGLFNLLLVNTNDTGVTQYTLATNVPAYYDITYFTVPTDVPVSSNYTLQAVNLTNYDRLFPPGNCLLRMSEWMNIKAEHERCLGLTKHCLHLPSWPFEASHSVCGLGLQTPAVIYPGAVVDESWVSEPSDLATFTLLVFNSDLDIALALVALVNTSEGHVHFTTPDLPLNYFLGAVNATANDEIYATTTLFFIA</sequence>
<keyword evidence="3" id="KW-1185">Reference proteome</keyword>
<evidence type="ECO:0000256" key="1">
    <source>
        <dbReference type="SAM" id="SignalP"/>
    </source>
</evidence>
<dbReference type="OrthoDB" id="10273065at2759"/>
<evidence type="ECO:0000313" key="3">
    <source>
        <dbReference type="Proteomes" id="UP000194127"/>
    </source>
</evidence>
<dbReference type="EMBL" id="KZ110599">
    <property type="protein sequence ID" value="OSX61259.1"/>
    <property type="molecule type" value="Genomic_DNA"/>
</dbReference>
<protein>
    <submittedName>
        <fullName evidence="2">Uncharacterized protein</fullName>
    </submittedName>
</protein>
<gene>
    <name evidence="2" type="ORF">POSPLADRAFT_1047495</name>
</gene>
<feature type="chain" id="PRO_5010860395" evidence="1">
    <location>
        <begin position="23"/>
        <end position="247"/>
    </location>
</feature>
<feature type="signal peptide" evidence="1">
    <location>
        <begin position="1"/>
        <end position="22"/>
    </location>
</feature>
<dbReference type="AlphaFoldDB" id="A0A1X6MY29"/>
<proteinExistence type="predicted"/>
<dbReference type="RefSeq" id="XP_024338053.1">
    <property type="nucleotide sequence ID" value="XM_024479304.1"/>
</dbReference>
<name>A0A1X6MY29_9APHY</name>
<organism evidence="2 3">
    <name type="scientific">Postia placenta MAD-698-R-SB12</name>
    <dbReference type="NCBI Taxonomy" id="670580"/>
    <lineage>
        <taxon>Eukaryota</taxon>
        <taxon>Fungi</taxon>
        <taxon>Dikarya</taxon>
        <taxon>Basidiomycota</taxon>
        <taxon>Agaricomycotina</taxon>
        <taxon>Agaricomycetes</taxon>
        <taxon>Polyporales</taxon>
        <taxon>Adustoporiaceae</taxon>
        <taxon>Rhodonia</taxon>
    </lineage>
</organism>